<reference evidence="3 4" key="1">
    <citation type="submission" date="2008-07" db="EMBL/GenBank/DDBJ databases">
        <authorList>
            <person name="El-Sayed N."/>
            <person name="Caler E."/>
            <person name="Inman J."/>
            <person name="Amedeo P."/>
            <person name="Hass B."/>
            <person name="Wortman J."/>
        </authorList>
    </citation>
    <scope>NUCLEOTIDE SEQUENCE [LARGE SCALE GENOMIC DNA]</scope>
    <source>
        <strain evidence="4">ATCC 50983 / TXsc</strain>
    </source>
</reference>
<accession>C5LS62</accession>
<dbReference type="OMA" id="CERRFRG"/>
<feature type="domain" description="DUF7164" evidence="2">
    <location>
        <begin position="116"/>
        <end position="404"/>
    </location>
</feature>
<dbReference type="OrthoDB" id="330499at2759"/>
<dbReference type="InParanoid" id="C5LS62"/>
<keyword evidence="4" id="KW-1185">Reference proteome</keyword>
<keyword evidence="1" id="KW-0732">Signal</keyword>
<dbReference type="Pfam" id="PF23741">
    <property type="entry name" value="DUF7164"/>
    <property type="match status" value="1"/>
</dbReference>
<protein>
    <recommendedName>
        <fullName evidence="2">DUF7164 domain-containing protein</fullName>
    </recommendedName>
</protein>
<dbReference type="InterPro" id="IPR055588">
    <property type="entry name" value="DUF7164"/>
</dbReference>
<dbReference type="RefSeq" id="XP_002767706.1">
    <property type="nucleotide sequence ID" value="XM_002767660.1"/>
</dbReference>
<proteinExistence type="predicted"/>
<dbReference type="AlphaFoldDB" id="C5LS62"/>
<organism evidence="4">
    <name type="scientific">Perkinsus marinus (strain ATCC 50983 / TXsc)</name>
    <dbReference type="NCBI Taxonomy" id="423536"/>
    <lineage>
        <taxon>Eukaryota</taxon>
        <taxon>Sar</taxon>
        <taxon>Alveolata</taxon>
        <taxon>Perkinsozoa</taxon>
        <taxon>Perkinsea</taxon>
        <taxon>Perkinsida</taxon>
        <taxon>Perkinsidae</taxon>
        <taxon>Perkinsus</taxon>
    </lineage>
</organism>
<evidence type="ECO:0000259" key="2">
    <source>
        <dbReference type="Pfam" id="PF23741"/>
    </source>
</evidence>
<feature type="chain" id="PRO_5002955036" description="DUF7164 domain-containing protein" evidence="1">
    <location>
        <begin position="24"/>
        <end position="406"/>
    </location>
</feature>
<evidence type="ECO:0000313" key="4">
    <source>
        <dbReference type="Proteomes" id="UP000007800"/>
    </source>
</evidence>
<dbReference type="GeneID" id="9050196"/>
<feature type="signal peptide" evidence="1">
    <location>
        <begin position="1"/>
        <end position="23"/>
    </location>
</feature>
<evidence type="ECO:0000256" key="1">
    <source>
        <dbReference type="SAM" id="SignalP"/>
    </source>
</evidence>
<dbReference type="EMBL" id="GG685043">
    <property type="protein sequence ID" value="EER00424.1"/>
    <property type="molecule type" value="Genomic_DNA"/>
</dbReference>
<gene>
    <name evidence="3" type="ORF">Pmar_PMAR027768</name>
</gene>
<evidence type="ECO:0000313" key="3">
    <source>
        <dbReference type="EMBL" id="EER00424.1"/>
    </source>
</evidence>
<sequence>MTSSCAILGAVSFLCLLFQSTYWCILEPYKNHLRGLPTVSSLLNSSTITLEVTNATSTEALVSSNSSVFHLVSSEDYWKVDEGREILKSRVAEAAASVDEVVADLAGLSGRPYNATTRAVMVFLPVAPAPRFRRELRALFLSWLLVRLDEPSDLRTDFVIFTAGEGREVAEKIGCSIKRRETRGDPSRCIILSYEPLGDRPTPASEPSDPLRDYTAYVDCMVTIAEYEDFEYDYILRTDLDTFLMPGFADWIPGERDQLIVGRGGYSSENANMHLKYVTKTLGLRDDKDLKSLGSTWFGNLKLFRATARLVLAVMRWLLTQEFSEFERCCSHVASWPHWHRAVTLLYGGHVALNHIGDSVLISGAKNGFMDFSSVKTEPVNHEQIKHVHCWHTREMFSKFEFHKVN</sequence>
<name>C5LS62_PERM5</name>
<dbReference type="Proteomes" id="UP000007800">
    <property type="component" value="Unassembled WGS sequence"/>
</dbReference>